<evidence type="ECO:0000256" key="1">
    <source>
        <dbReference type="SAM" id="MobiDB-lite"/>
    </source>
</evidence>
<dbReference type="EMBL" id="CP136864">
    <property type="protein sequence ID" value="WOJ92657.1"/>
    <property type="molecule type" value="Genomic_DNA"/>
</dbReference>
<gene>
    <name evidence="3" type="ORF">R0135_12795</name>
</gene>
<keyword evidence="4" id="KW-1185">Reference proteome</keyword>
<feature type="region of interest" description="Disordered" evidence="1">
    <location>
        <begin position="1"/>
        <end position="23"/>
    </location>
</feature>
<reference evidence="3 4" key="1">
    <citation type="submission" date="2023-10" db="EMBL/GenBank/DDBJ databases">
        <title>Two novel species belonging to the OM43/NOR5 clade.</title>
        <authorList>
            <person name="Park M."/>
        </authorList>
    </citation>
    <scope>NUCLEOTIDE SEQUENCE [LARGE SCALE GENOMIC DNA]</scope>
    <source>
        <strain evidence="3 4">IMCC43200</strain>
    </source>
</reference>
<name>A0ABZ0I0T1_9GAMM</name>
<proteinExistence type="predicted"/>
<sequence>MSQNEEQPQAPVQPATEGPERQLYPEDQAKVDAFLKRGVNSVERKPFKPLYLLVMLIVVVGALSVFSQWLAHQAGVF</sequence>
<keyword evidence="2" id="KW-0812">Transmembrane</keyword>
<dbReference type="RefSeq" id="WP_407347256.1">
    <property type="nucleotide sequence ID" value="NZ_CP136864.1"/>
</dbReference>
<protein>
    <submittedName>
        <fullName evidence="3">DUF3094 family protein</fullName>
    </submittedName>
</protein>
<keyword evidence="2" id="KW-0472">Membrane</keyword>
<evidence type="ECO:0000313" key="3">
    <source>
        <dbReference type="EMBL" id="WOJ92657.1"/>
    </source>
</evidence>
<keyword evidence="2" id="KW-1133">Transmembrane helix</keyword>
<evidence type="ECO:0000313" key="4">
    <source>
        <dbReference type="Proteomes" id="UP001626537"/>
    </source>
</evidence>
<dbReference type="Pfam" id="PF11293">
    <property type="entry name" value="DUF3094"/>
    <property type="match status" value="1"/>
</dbReference>
<evidence type="ECO:0000256" key="2">
    <source>
        <dbReference type="SAM" id="Phobius"/>
    </source>
</evidence>
<organism evidence="3 4">
    <name type="scientific">Congregibacter variabilis</name>
    <dbReference type="NCBI Taxonomy" id="3081200"/>
    <lineage>
        <taxon>Bacteria</taxon>
        <taxon>Pseudomonadati</taxon>
        <taxon>Pseudomonadota</taxon>
        <taxon>Gammaproteobacteria</taxon>
        <taxon>Cellvibrionales</taxon>
        <taxon>Halieaceae</taxon>
        <taxon>Congregibacter</taxon>
    </lineage>
</organism>
<accession>A0ABZ0I0T1</accession>
<dbReference type="Proteomes" id="UP001626537">
    <property type="component" value="Chromosome"/>
</dbReference>
<feature type="transmembrane region" description="Helical" evidence="2">
    <location>
        <begin position="50"/>
        <end position="71"/>
    </location>
</feature>
<dbReference type="InterPro" id="IPR021444">
    <property type="entry name" value="DUF3094"/>
</dbReference>